<dbReference type="AlphaFoldDB" id="A0A423VQT3"/>
<evidence type="ECO:0000313" key="2">
    <source>
        <dbReference type="EMBL" id="ROV93424.1"/>
    </source>
</evidence>
<gene>
    <name evidence="2" type="ORF">VMCG_08381</name>
</gene>
<feature type="compositionally biased region" description="Polar residues" evidence="1">
    <location>
        <begin position="475"/>
        <end position="498"/>
    </location>
</feature>
<evidence type="ECO:0000313" key="3">
    <source>
        <dbReference type="Proteomes" id="UP000283895"/>
    </source>
</evidence>
<dbReference type="OrthoDB" id="5238642at2759"/>
<comment type="caution">
    <text evidence="2">The sequence shown here is derived from an EMBL/GenBank/DDBJ whole genome shotgun (WGS) entry which is preliminary data.</text>
</comment>
<organism evidence="2 3">
    <name type="scientific">Cytospora schulzeri</name>
    <dbReference type="NCBI Taxonomy" id="448051"/>
    <lineage>
        <taxon>Eukaryota</taxon>
        <taxon>Fungi</taxon>
        <taxon>Dikarya</taxon>
        <taxon>Ascomycota</taxon>
        <taxon>Pezizomycotina</taxon>
        <taxon>Sordariomycetes</taxon>
        <taxon>Sordariomycetidae</taxon>
        <taxon>Diaporthales</taxon>
        <taxon>Cytosporaceae</taxon>
        <taxon>Cytospora</taxon>
    </lineage>
</organism>
<dbReference type="EMBL" id="LKEA01000045">
    <property type="protein sequence ID" value="ROV93424.1"/>
    <property type="molecule type" value="Genomic_DNA"/>
</dbReference>
<name>A0A423VQT3_9PEZI</name>
<reference evidence="2 3" key="1">
    <citation type="submission" date="2015-09" db="EMBL/GenBank/DDBJ databases">
        <title>Host preference determinants of Valsa canker pathogens revealed by comparative genomics.</title>
        <authorList>
            <person name="Yin Z."/>
            <person name="Huang L."/>
        </authorList>
    </citation>
    <scope>NUCLEOTIDE SEQUENCE [LARGE SCALE GENOMIC DNA]</scope>
    <source>
        <strain evidence="2 3">03-1</strain>
    </source>
</reference>
<sequence length="498" mass="53315">MASYKRVENRKYNQGEIDYVLSRAQAGWDNETIAKTFKLDHAEYWGEREFNKKQVAYIRSNYKVPWGMIDTYKGPMPQFSESPTTEFTQGPSTRAQQKGKQAARRSEGTPSRTQDLVTGPTSNFNLNASAQRQQQTQTFGDATAGPSSTSGGDFFGLNASSTGLASGDLDFCSFNFPNDEFTRGSPQVPSVSNAEFLGMLPGQQGAPQKAARGSNVNQGFSGNTIQMGNTAHTGAFSQTSFGNETPSTSGVGLGVKIGDGFGQTTDVSDSINLLANVPIPSVERQLPATPATVHGFQANIGNDTISNTPGQQQQPPAQVQAAFISQFPPGYTATNHMFRDTHGVWYYDPHDSCTIALGHRHDWDGGVYFSGDLGVTQSFSNMNEQEGIGFLLGLAAAQALHAAGPSQERLFAATELARGALPEGTQGREGVTVPSPEIVQRLMAVNRELPGNYYYEPFTNRVVQYDMPAGLAAQNGKQSENAGRGSNQGASTSGGPAQ</sequence>
<accession>A0A423VQT3</accession>
<keyword evidence="3" id="KW-1185">Reference proteome</keyword>
<feature type="region of interest" description="Disordered" evidence="1">
    <location>
        <begin position="473"/>
        <end position="498"/>
    </location>
</feature>
<feature type="compositionally biased region" description="Polar residues" evidence="1">
    <location>
        <begin position="79"/>
        <end position="99"/>
    </location>
</feature>
<dbReference type="Proteomes" id="UP000283895">
    <property type="component" value="Unassembled WGS sequence"/>
</dbReference>
<proteinExistence type="predicted"/>
<evidence type="ECO:0000256" key="1">
    <source>
        <dbReference type="SAM" id="MobiDB-lite"/>
    </source>
</evidence>
<protein>
    <submittedName>
        <fullName evidence="2">Uncharacterized protein</fullName>
    </submittedName>
</protein>
<feature type="region of interest" description="Disordered" evidence="1">
    <location>
        <begin position="75"/>
        <end position="124"/>
    </location>
</feature>
<feature type="compositionally biased region" description="Polar residues" evidence="1">
    <location>
        <begin position="108"/>
        <end position="124"/>
    </location>
</feature>